<keyword evidence="1" id="KW-0812">Transmembrane</keyword>
<accession>A0A9X4C780</accession>
<evidence type="ECO:0000256" key="1">
    <source>
        <dbReference type="SAM" id="Phobius"/>
    </source>
</evidence>
<gene>
    <name evidence="3" type="ORF">M5G27_29545</name>
</gene>
<comment type="caution">
    <text evidence="3">The sequence shown here is derived from an EMBL/GenBank/DDBJ whole genome shotgun (WGS) entry which is preliminary data.</text>
</comment>
<organism evidence="3 4">
    <name type="scientific">Pseudomonas shahriarae</name>
    <dbReference type="NCBI Taxonomy" id="2745512"/>
    <lineage>
        <taxon>Bacteria</taxon>
        <taxon>Pseudomonadati</taxon>
        <taxon>Pseudomonadota</taxon>
        <taxon>Gammaproteobacteria</taxon>
        <taxon>Pseudomonadales</taxon>
        <taxon>Pseudomonadaceae</taxon>
        <taxon>Pseudomonas</taxon>
    </lineage>
</organism>
<sequence length="71" mass="7804">MKTKLIFYWLLTACLGALAGNGLYSYATGGSATRNYVILGVLMFVVFLVKSVRRQRRFMAAALASPEKQIG</sequence>
<evidence type="ECO:0000256" key="2">
    <source>
        <dbReference type="SAM" id="SignalP"/>
    </source>
</evidence>
<proteinExistence type="predicted"/>
<dbReference type="EMBL" id="JAMDHA010000054">
    <property type="protein sequence ID" value="MDD1011608.1"/>
    <property type="molecule type" value="Genomic_DNA"/>
</dbReference>
<keyword evidence="4" id="KW-1185">Reference proteome</keyword>
<reference evidence="3 4" key="1">
    <citation type="submission" date="2022-05" db="EMBL/GenBank/DDBJ databases">
        <title>Novel Pseudomonas spp. Isolated from a Rainbow Trout Aquaculture Facility.</title>
        <authorList>
            <person name="Testerman T."/>
            <person name="Graf J."/>
        </authorList>
    </citation>
    <scope>NUCLEOTIDE SEQUENCE [LARGE SCALE GENOMIC DNA]</scope>
    <source>
        <strain evidence="3 4">ID1042</strain>
    </source>
</reference>
<protein>
    <submittedName>
        <fullName evidence="3">LPXTG cell wall anchor domain-containing protein</fullName>
    </submittedName>
</protein>
<dbReference type="RefSeq" id="WP_273878457.1">
    <property type="nucleotide sequence ID" value="NZ_JAMDHA010000054.1"/>
</dbReference>
<dbReference type="Proteomes" id="UP001148185">
    <property type="component" value="Unassembled WGS sequence"/>
</dbReference>
<keyword evidence="2" id="KW-0732">Signal</keyword>
<keyword evidence="1" id="KW-0472">Membrane</keyword>
<evidence type="ECO:0000313" key="3">
    <source>
        <dbReference type="EMBL" id="MDD1011608.1"/>
    </source>
</evidence>
<evidence type="ECO:0000313" key="4">
    <source>
        <dbReference type="Proteomes" id="UP001148185"/>
    </source>
</evidence>
<feature type="signal peptide" evidence="2">
    <location>
        <begin position="1"/>
        <end position="19"/>
    </location>
</feature>
<dbReference type="NCBIfam" id="TIGR01167">
    <property type="entry name" value="LPXTG_anchor"/>
    <property type="match status" value="1"/>
</dbReference>
<name>A0A9X4C780_9PSED</name>
<keyword evidence="1" id="KW-1133">Transmembrane helix</keyword>
<feature type="chain" id="PRO_5040903933" evidence="2">
    <location>
        <begin position="20"/>
        <end position="71"/>
    </location>
</feature>
<feature type="transmembrane region" description="Helical" evidence="1">
    <location>
        <begin position="35"/>
        <end position="52"/>
    </location>
</feature>
<dbReference type="AlphaFoldDB" id="A0A9X4C780"/>